<dbReference type="Gene3D" id="3.40.50.980">
    <property type="match status" value="1"/>
</dbReference>
<accession>A0A438IYI7</accession>
<dbReference type="EMBL" id="QGNW01000074">
    <property type="protein sequence ID" value="RVX01766.1"/>
    <property type="molecule type" value="Genomic_DNA"/>
</dbReference>
<dbReference type="Gene3D" id="3.40.50.12780">
    <property type="entry name" value="N-terminal domain of ligase-like"/>
    <property type="match status" value="1"/>
</dbReference>
<dbReference type="Gene3D" id="3.30.300.30">
    <property type="match status" value="1"/>
</dbReference>
<feature type="domain" description="AMP-dependent synthetase/ligase" evidence="4">
    <location>
        <begin position="186"/>
        <end position="296"/>
    </location>
</feature>
<feature type="chain" id="PRO_5019416251" evidence="3">
    <location>
        <begin position="23"/>
        <end position="487"/>
    </location>
</feature>
<evidence type="ECO:0000256" key="1">
    <source>
        <dbReference type="ARBA" id="ARBA00006432"/>
    </source>
</evidence>
<feature type="signal peptide" evidence="3">
    <location>
        <begin position="1"/>
        <end position="22"/>
    </location>
</feature>
<proteinExistence type="inferred from homology"/>
<evidence type="ECO:0000313" key="7">
    <source>
        <dbReference type="Proteomes" id="UP000288805"/>
    </source>
</evidence>
<evidence type="ECO:0000259" key="4">
    <source>
        <dbReference type="Pfam" id="PF00501"/>
    </source>
</evidence>
<evidence type="ECO:0000313" key="6">
    <source>
        <dbReference type="EMBL" id="RVX01766.1"/>
    </source>
</evidence>
<keyword evidence="2 6" id="KW-0436">Ligase</keyword>
<feature type="domain" description="AMP-binding enzyme C-terminal" evidence="5">
    <location>
        <begin position="403"/>
        <end position="478"/>
    </location>
</feature>
<dbReference type="InterPro" id="IPR000873">
    <property type="entry name" value="AMP-dep_synth/lig_dom"/>
</dbReference>
<dbReference type="PANTHER" id="PTHR24096:SF169">
    <property type="entry name" value="4-COUMARATE--COA LIGASE 3"/>
    <property type="match status" value="1"/>
</dbReference>
<dbReference type="Pfam" id="PF00501">
    <property type="entry name" value="AMP-binding"/>
    <property type="match status" value="2"/>
</dbReference>
<evidence type="ECO:0000259" key="5">
    <source>
        <dbReference type="Pfam" id="PF13193"/>
    </source>
</evidence>
<dbReference type="AlphaFoldDB" id="A0A438IYI7"/>
<protein>
    <submittedName>
        <fullName evidence="6">4-coumarate--CoA ligase 2</fullName>
    </submittedName>
</protein>
<dbReference type="PANTHER" id="PTHR24096">
    <property type="entry name" value="LONG-CHAIN-FATTY-ACID--COA LIGASE"/>
    <property type="match status" value="1"/>
</dbReference>
<evidence type="ECO:0000256" key="3">
    <source>
        <dbReference type="SAM" id="SignalP"/>
    </source>
</evidence>
<dbReference type="Proteomes" id="UP000288805">
    <property type="component" value="Unassembled WGS sequence"/>
</dbReference>
<comment type="similarity">
    <text evidence="1">Belongs to the ATP-dependent AMP-binding enzyme family.</text>
</comment>
<dbReference type="Pfam" id="PF13193">
    <property type="entry name" value="AMP-binding_C"/>
    <property type="match status" value="1"/>
</dbReference>
<comment type="caution">
    <text evidence="6">The sequence shown here is derived from an EMBL/GenBank/DDBJ whole genome shotgun (WGS) entry which is preliminary data.</text>
</comment>
<feature type="domain" description="AMP-dependent synthetase/ligase" evidence="4">
    <location>
        <begin position="1"/>
        <end position="55"/>
    </location>
</feature>
<dbReference type="SUPFAM" id="SSF56801">
    <property type="entry name" value="Acetyl-CoA synthetase-like"/>
    <property type="match status" value="2"/>
</dbReference>
<organism evidence="6 7">
    <name type="scientific">Vitis vinifera</name>
    <name type="common">Grape</name>
    <dbReference type="NCBI Taxonomy" id="29760"/>
    <lineage>
        <taxon>Eukaryota</taxon>
        <taxon>Viridiplantae</taxon>
        <taxon>Streptophyta</taxon>
        <taxon>Embryophyta</taxon>
        <taxon>Tracheophyta</taxon>
        <taxon>Spermatophyta</taxon>
        <taxon>Magnoliopsida</taxon>
        <taxon>eudicotyledons</taxon>
        <taxon>Gunneridae</taxon>
        <taxon>Pentapetalae</taxon>
        <taxon>rosids</taxon>
        <taxon>Vitales</taxon>
        <taxon>Vitaceae</taxon>
        <taxon>Viteae</taxon>
        <taxon>Vitis</taxon>
    </lineage>
</organism>
<gene>
    <name evidence="6" type="primary">4CL2_0</name>
    <name evidence="6" type="ORF">CK203_024446</name>
</gene>
<evidence type="ECO:0000256" key="2">
    <source>
        <dbReference type="ARBA" id="ARBA00022598"/>
    </source>
</evidence>
<name>A0A438IYI7_VITVI</name>
<reference evidence="6 7" key="1">
    <citation type="journal article" date="2018" name="PLoS Genet.">
        <title>Population sequencing reveals clonal diversity and ancestral inbreeding in the grapevine cultivar Chardonnay.</title>
        <authorList>
            <person name="Roach M.J."/>
            <person name="Johnson D.L."/>
            <person name="Bohlmann J."/>
            <person name="van Vuuren H.J."/>
            <person name="Jones S.J."/>
            <person name="Pretorius I.S."/>
            <person name="Schmidt S.A."/>
            <person name="Borneman A.R."/>
        </authorList>
    </citation>
    <scope>NUCLEOTIDE SEQUENCE [LARGE SCALE GENOMIC DNA]</scope>
    <source>
        <strain evidence="7">cv. Chardonnay</strain>
        <tissue evidence="6">Leaf</tissue>
    </source>
</reference>
<sequence>MILLQNCAEFAFSFLGASMVGAVTTTANPFYTSAEIFKQLNASKAKIVVTAGAVRRQAPGLPRRTGGKDRRRFHRHYHRRSAGELHAFLGGVGGERERTSGGFDQLRRPSGAAVLLWHYRASEGVVLTHKSLITSVAQQRASLLAEGRRGGAADAEVRDWNSAGADPALPGVGGGGGAPLVLALAKNPMVESFDLSSIRVVLSGAAPLGKELEAALRSRVPQAVLGQGYGMTEAGPVLSMCLAFAKQPFPTKSGSCGTVVRNAELKVVDPETGCSLGRNQPGEICIRGQQIMKGYLNDPEATASTIDVDGWLHTGDIGYVDDDEEVFIVDRVKELIKFKGFQACILMLHFPLQLLSYYFVEEHHMLTPRGSLERITDQYRIAMRSVKRWIITYLFFIQVPPAELEALLVSHPSIADAAVVPQKDDVAGEVPVAFVVRSNGFELTEEAVKEFISKQVVFYKRLHKVYFVHAIPKSPSGKILRKTSELN</sequence>
<dbReference type="InterPro" id="IPR042099">
    <property type="entry name" value="ANL_N_sf"/>
</dbReference>
<dbReference type="GO" id="GO:0016874">
    <property type="term" value="F:ligase activity"/>
    <property type="evidence" value="ECO:0007669"/>
    <property type="project" value="UniProtKB-KW"/>
</dbReference>
<keyword evidence="3" id="KW-0732">Signal</keyword>
<dbReference type="InterPro" id="IPR025110">
    <property type="entry name" value="AMP-bd_C"/>
</dbReference>
<dbReference type="InterPro" id="IPR045851">
    <property type="entry name" value="AMP-bd_C_sf"/>
</dbReference>
<dbReference type="FunFam" id="3.30.300.30:FF:000007">
    <property type="entry name" value="4-coumarate--CoA ligase 2"/>
    <property type="match status" value="1"/>
</dbReference>